<name>A0A8I1AAZ1_THEIN</name>
<dbReference type="EMBL" id="JAECVW010000012">
    <property type="protein sequence ID" value="MBH8596285.1"/>
    <property type="molecule type" value="Genomic_DNA"/>
</dbReference>
<dbReference type="InterPro" id="IPR011053">
    <property type="entry name" value="Single_hybrid_motif"/>
</dbReference>
<dbReference type="CDD" id="cd06849">
    <property type="entry name" value="lipoyl_domain"/>
    <property type="match status" value="1"/>
</dbReference>
<reference evidence="8 9" key="1">
    <citation type="submission" date="2020-12" db="EMBL/GenBank/DDBJ databases">
        <title>WGS of Thermoactinomyces spp.</title>
        <authorList>
            <person name="Cheng K."/>
        </authorList>
    </citation>
    <scope>NUCLEOTIDE SEQUENCE [LARGE SCALE GENOMIC DNA]</scope>
    <source>
        <strain evidence="9">CICC 10671\DSM 43846</strain>
    </source>
</reference>
<dbReference type="InterPro" id="IPR050739">
    <property type="entry name" value="MFP"/>
</dbReference>
<dbReference type="Gene3D" id="2.40.50.100">
    <property type="match status" value="1"/>
</dbReference>
<dbReference type="GO" id="GO:0055085">
    <property type="term" value="P:transmembrane transport"/>
    <property type="evidence" value="ECO:0007669"/>
    <property type="project" value="InterPro"/>
</dbReference>
<keyword evidence="9" id="KW-1185">Reference proteome</keyword>
<dbReference type="PROSITE" id="PS50968">
    <property type="entry name" value="BIOTINYL_LIPOYL"/>
    <property type="match status" value="1"/>
</dbReference>
<dbReference type="InterPro" id="IPR058635">
    <property type="entry name" value="BSH_YhbJ"/>
</dbReference>
<dbReference type="PANTHER" id="PTHR30386:SF26">
    <property type="entry name" value="TRANSPORT PROTEIN COMB"/>
    <property type="match status" value="1"/>
</dbReference>
<dbReference type="InterPro" id="IPR058634">
    <property type="entry name" value="AaeA-lik-b-barrel"/>
</dbReference>
<keyword evidence="4 6" id="KW-1133">Transmembrane helix</keyword>
<proteinExistence type="inferred from homology"/>
<comment type="subcellular location">
    <subcellularLocation>
        <location evidence="1">Membrane</location>
        <topology evidence="1">Single-pass membrane protein</topology>
    </subcellularLocation>
</comment>
<dbReference type="GO" id="GO:0016020">
    <property type="term" value="C:membrane"/>
    <property type="evidence" value="ECO:0007669"/>
    <property type="project" value="UniProtKB-SubCell"/>
</dbReference>
<evidence type="ECO:0000256" key="4">
    <source>
        <dbReference type="ARBA" id="ARBA00022989"/>
    </source>
</evidence>
<dbReference type="SUPFAM" id="SSF51230">
    <property type="entry name" value="Single hybrid motif"/>
    <property type="match status" value="1"/>
</dbReference>
<accession>A0A8I1AAZ1</accession>
<dbReference type="Pfam" id="PF25963">
    <property type="entry name" value="Beta-barrel_AAEA"/>
    <property type="match status" value="1"/>
</dbReference>
<evidence type="ECO:0000259" key="7">
    <source>
        <dbReference type="PROSITE" id="PS50968"/>
    </source>
</evidence>
<sequence>MKAGRLVLTNALVFLIIMGLGIGGYYFYYMKSNYIETEDARVKGDLIPVASVGNGKLEEWQVEEGQQVKSGQVLGKVNTGQQTVDIQAPMDGTIVKSDLSEGQMVAAGQTLVQMVDLNKLYIEANIEETEIKDVSVGQEVDITIDAEEGTKIKGTVKKIGKATNSVFSLLPQQTASGDYTKVVQRIPVVIEMENYPDTVVPGMNATILIHK</sequence>
<evidence type="ECO:0000256" key="6">
    <source>
        <dbReference type="SAM" id="Phobius"/>
    </source>
</evidence>
<feature type="transmembrane region" description="Helical" evidence="6">
    <location>
        <begin position="7"/>
        <end position="28"/>
    </location>
</feature>
<dbReference type="Gene3D" id="2.40.30.170">
    <property type="match status" value="1"/>
</dbReference>
<keyword evidence="3 6" id="KW-0812">Transmembrane</keyword>
<evidence type="ECO:0000313" key="8">
    <source>
        <dbReference type="EMBL" id="MBH8596285.1"/>
    </source>
</evidence>
<evidence type="ECO:0000256" key="3">
    <source>
        <dbReference type="ARBA" id="ARBA00022692"/>
    </source>
</evidence>
<feature type="domain" description="Lipoyl-binding" evidence="7">
    <location>
        <begin position="42"/>
        <end position="115"/>
    </location>
</feature>
<dbReference type="RefSeq" id="WP_181732938.1">
    <property type="nucleotide sequence ID" value="NZ_JACEIR010000014.1"/>
</dbReference>
<dbReference type="Proteomes" id="UP000633619">
    <property type="component" value="Unassembled WGS sequence"/>
</dbReference>
<comment type="similarity">
    <text evidence="2">Belongs to the membrane fusion protein (MFP) (TC 8.A.1) family.</text>
</comment>
<comment type="caution">
    <text evidence="8">The sequence shown here is derived from an EMBL/GenBank/DDBJ whole genome shotgun (WGS) entry which is preliminary data.</text>
</comment>
<gene>
    <name evidence="8" type="ORF">I8U20_13330</name>
</gene>
<organism evidence="8 9">
    <name type="scientific">Thermoactinomyces intermedius</name>
    <dbReference type="NCBI Taxonomy" id="2024"/>
    <lineage>
        <taxon>Bacteria</taxon>
        <taxon>Bacillati</taxon>
        <taxon>Bacillota</taxon>
        <taxon>Bacilli</taxon>
        <taxon>Bacillales</taxon>
        <taxon>Thermoactinomycetaceae</taxon>
        <taxon>Thermoactinomyces</taxon>
    </lineage>
</organism>
<dbReference type="Pfam" id="PF25997">
    <property type="entry name" value="BSH_YhbJ"/>
    <property type="match status" value="1"/>
</dbReference>
<dbReference type="InterPro" id="IPR000089">
    <property type="entry name" value="Biotin_lipoyl"/>
</dbReference>
<dbReference type="AlphaFoldDB" id="A0A8I1AAZ1"/>
<protein>
    <submittedName>
        <fullName evidence="8">Efflux RND transporter periplasmic adaptor subunit</fullName>
    </submittedName>
</protein>
<evidence type="ECO:0000256" key="5">
    <source>
        <dbReference type="ARBA" id="ARBA00023136"/>
    </source>
</evidence>
<dbReference type="PANTHER" id="PTHR30386">
    <property type="entry name" value="MEMBRANE FUSION SUBUNIT OF EMRAB-TOLC MULTIDRUG EFFLUX PUMP"/>
    <property type="match status" value="1"/>
</dbReference>
<evidence type="ECO:0000256" key="2">
    <source>
        <dbReference type="ARBA" id="ARBA00009477"/>
    </source>
</evidence>
<evidence type="ECO:0000313" key="9">
    <source>
        <dbReference type="Proteomes" id="UP000633619"/>
    </source>
</evidence>
<keyword evidence="5 6" id="KW-0472">Membrane</keyword>
<evidence type="ECO:0000256" key="1">
    <source>
        <dbReference type="ARBA" id="ARBA00004167"/>
    </source>
</evidence>